<dbReference type="GO" id="GO:0016787">
    <property type="term" value="F:hydrolase activity"/>
    <property type="evidence" value="ECO:0007669"/>
    <property type="project" value="UniProtKB-KW"/>
</dbReference>
<organism evidence="7 8">
    <name type="scientific">Aminivibrio pyruvatiphilus</name>
    <dbReference type="NCBI Taxonomy" id="1005740"/>
    <lineage>
        <taxon>Bacteria</taxon>
        <taxon>Thermotogati</taxon>
        <taxon>Synergistota</taxon>
        <taxon>Synergistia</taxon>
        <taxon>Synergistales</taxon>
        <taxon>Aminobacteriaceae</taxon>
        <taxon>Aminivibrio</taxon>
    </lineage>
</organism>
<keyword evidence="2" id="KW-0479">Metal-binding</keyword>
<feature type="domain" description="Metallo-beta-lactamase" evidence="6">
    <location>
        <begin position="12"/>
        <end position="190"/>
    </location>
</feature>
<keyword evidence="8" id="KW-1185">Reference proteome</keyword>
<gene>
    <name evidence="7" type="ORF">C8D99_10982</name>
</gene>
<evidence type="ECO:0000256" key="4">
    <source>
        <dbReference type="ARBA" id="ARBA00022833"/>
    </source>
</evidence>
<dbReference type="SMART" id="SM00849">
    <property type="entry name" value="Lactamase_B"/>
    <property type="match status" value="1"/>
</dbReference>
<reference evidence="7 8" key="1">
    <citation type="submission" date="2019-03" db="EMBL/GenBank/DDBJ databases">
        <title>Genomic Encyclopedia of Type Strains, Phase IV (KMG-IV): sequencing the most valuable type-strain genomes for metagenomic binning, comparative biology and taxonomic classification.</title>
        <authorList>
            <person name="Goeker M."/>
        </authorList>
    </citation>
    <scope>NUCLEOTIDE SEQUENCE [LARGE SCALE GENOMIC DNA]</scope>
    <source>
        <strain evidence="7 8">DSM 25964</strain>
    </source>
</reference>
<dbReference type="PANTHER" id="PTHR46233:SF3">
    <property type="entry name" value="HYDROXYACYLGLUTATHIONE HYDROLASE GLOC"/>
    <property type="match status" value="1"/>
</dbReference>
<dbReference type="EMBL" id="SORI01000009">
    <property type="protein sequence ID" value="TDY60226.1"/>
    <property type="molecule type" value="Genomic_DNA"/>
</dbReference>
<dbReference type="GO" id="GO:0046872">
    <property type="term" value="F:metal ion binding"/>
    <property type="evidence" value="ECO:0007669"/>
    <property type="project" value="UniProtKB-KW"/>
</dbReference>
<comment type="caution">
    <text evidence="7">The sequence shown here is derived from an EMBL/GenBank/DDBJ whole genome shotgun (WGS) entry which is preliminary data.</text>
</comment>
<dbReference type="Proteomes" id="UP000295066">
    <property type="component" value="Unassembled WGS sequence"/>
</dbReference>
<evidence type="ECO:0000259" key="6">
    <source>
        <dbReference type="SMART" id="SM00849"/>
    </source>
</evidence>
<evidence type="ECO:0000313" key="7">
    <source>
        <dbReference type="EMBL" id="TDY60226.1"/>
    </source>
</evidence>
<dbReference type="AlphaFoldDB" id="A0A4R8M9A8"/>
<dbReference type="InterPro" id="IPR051453">
    <property type="entry name" value="MBL_Glyoxalase_II"/>
</dbReference>
<keyword evidence="3 7" id="KW-0378">Hydrolase</keyword>
<proteinExistence type="predicted"/>
<accession>A0A4R8M9A8</accession>
<dbReference type="PANTHER" id="PTHR46233">
    <property type="entry name" value="HYDROXYACYLGLUTATHIONE HYDROLASE GLOC"/>
    <property type="match status" value="1"/>
</dbReference>
<protein>
    <submittedName>
        <fullName evidence="7">Glyoxylase-like metal-dependent hydrolase (Beta-lactamase superfamily II)</fullName>
    </submittedName>
</protein>
<feature type="region of interest" description="Disordered" evidence="5">
    <location>
        <begin position="192"/>
        <end position="212"/>
    </location>
</feature>
<dbReference type="CDD" id="cd06262">
    <property type="entry name" value="metallo-hydrolase-like_MBL-fold"/>
    <property type="match status" value="1"/>
</dbReference>
<dbReference type="RefSeq" id="WP_133957686.1">
    <property type="nucleotide sequence ID" value="NZ_SORI01000009.1"/>
</dbReference>
<dbReference type="InterPro" id="IPR036866">
    <property type="entry name" value="RibonucZ/Hydroxyglut_hydro"/>
</dbReference>
<dbReference type="OrthoDB" id="9802248at2"/>
<comment type="cofactor">
    <cofactor evidence="1">
        <name>Zn(2+)</name>
        <dbReference type="ChEBI" id="CHEBI:29105"/>
    </cofactor>
</comment>
<name>A0A4R8M9A8_9BACT</name>
<evidence type="ECO:0000256" key="2">
    <source>
        <dbReference type="ARBA" id="ARBA00022723"/>
    </source>
</evidence>
<keyword evidence="4" id="KW-0862">Zinc</keyword>
<evidence type="ECO:0000256" key="5">
    <source>
        <dbReference type="SAM" id="MobiDB-lite"/>
    </source>
</evidence>
<evidence type="ECO:0000256" key="1">
    <source>
        <dbReference type="ARBA" id="ARBA00001947"/>
    </source>
</evidence>
<dbReference type="Pfam" id="PF00753">
    <property type="entry name" value="Lactamase_B"/>
    <property type="match status" value="1"/>
</dbReference>
<sequence>MKYKRFPLGPLWTNTYLVWEAGKGFLVDPAGDPDQIAAFAQARGVSIEKILLTHGHLDHAGGLPAVMERFKAPVYVPEKDASMVASPDPAALEWMGYDFSGTDDFSPLRDGDVLSVGEMRITVLATPGHTPGSSCYLAESGEGSFLLSGDTLFARSVGRTDLPGGDPGMLDRSILRLGVLPDGLQVLPGHGPETTIGAERKHNPFWPDGEIA</sequence>
<evidence type="ECO:0000256" key="3">
    <source>
        <dbReference type="ARBA" id="ARBA00022801"/>
    </source>
</evidence>
<dbReference type="Gene3D" id="3.60.15.10">
    <property type="entry name" value="Ribonuclease Z/Hydroxyacylglutathione hydrolase-like"/>
    <property type="match status" value="1"/>
</dbReference>
<evidence type="ECO:0000313" key="8">
    <source>
        <dbReference type="Proteomes" id="UP000295066"/>
    </source>
</evidence>
<dbReference type="SUPFAM" id="SSF56281">
    <property type="entry name" value="Metallo-hydrolase/oxidoreductase"/>
    <property type="match status" value="1"/>
</dbReference>
<dbReference type="InterPro" id="IPR001279">
    <property type="entry name" value="Metallo-B-lactamas"/>
</dbReference>